<reference evidence="1 2" key="1">
    <citation type="submission" date="2016-05" db="EMBL/GenBank/DDBJ databases">
        <title>Draft genome sequence of an Enterococcus faecalis siphovirus isolated from raw domestic sewage.</title>
        <authorList>
            <person name="Santiago-Rodriguez T.M."/>
            <person name="Ly M."/>
            <person name="Pride D.T."/>
            <person name="Toranzos G.A."/>
        </authorList>
    </citation>
    <scope>NUCLEOTIDE SEQUENCE [LARGE SCALE GENOMIC DNA]</scope>
</reference>
<evidence type="ECO:0000313" key="1">
    <source>
        <dbReference type="EMBL" id="ANT41030.1"/>
    </source>
</evidence>
<organism evidence="1 2">
    <name type="scientific">Enterococcus phage SANTOR1</name>
    <dbReference type="NCBI Taxonomy" id="1871692"/>
    <lineage>
        <taxon>Viruses</taxon>
        <taxon>Duplodnaviria</taxon>
        <taxon>Heunggongvirae</taxon>
        <taxon>Uroviricota</taxon>
        <taxon>Caudoviricetes</taxon>
        <taxon>Efquatrovirus</taxon>
        <taxon>Efquatrovirus SANTOR1</taxon>
    </lineage>
</organism>
<accession>A0A1B1PA52</accession>
<gene>
    <name evidence="1" type="ORF">SANTOR1_0255</name>
</gene>
<dbReference type="GeneID" id="29061043"/>
<dbReference type="RefSeq" id="YP_009284762.1">
    <property type="nucleotide sequence ID" value="NC_031051.1"/>
</dbReference>
<dbReference type="EMBL" id="KX284704">
    <property type="protein sequence ID" value="ANT41030.1"/>
    <property type="molecule type" value="Genomic_DNA"/>
</dbReference>
<name>A0A1B1PA52_9CAUD</name>
<sequence>MITLWVLLQHIEFGRTVVLVEHMTEKEIVTFTLTQEVGFTNQYENMDDDLELKVMNISTTPTGALYIEIL</sequence>
<dbReference type="OrthoDB" id="23553at10239"/>
<evidence type="ECO:0000313" key="2">
    <source>
        <dbReference type="Proteomes" id="UP000202831"/>
    </source>
</evidence>
<proteinExistence type="predicted"/>
<protein>
    <submittedName>
        <fullName evidence="1">Uncharacterized protein</fullName>
    </submittedName>
</protein>
<dbReference type="KEGG" id="vg:29061043"/>
<dbReference type="Proteomes" id="UP000202831">
    <property type="component" value="Segment"/>
</dbReference>
<keyword evidence="2" id="KW-1185">Reference proteome</keyword>